<evidence type="ECO:0000313" key="2">
    <source>
        <dbReference type="Proteomes" id="UP000683291"/>
    </source>
</evidence>
<evidence type="ECO:0000313" key="1">
    <source>
        <dbReference type="EMBL" id="QUJ78108.1"/>
    </source>
</evidence>
<keyword evidence="2" id="KW-1185">Reference proteome</keyword>
<accession>A0A975PNR3</accession>
<dbReference type="InterPro" id="IPR009380">
    <property type="entry name" value="DUF1036"/>
</dbReference>
<organism evidence="1 2">
    <name type="scientific">Sulfitobacter albidus</name>
    <dbReference type="NCBI Taxonomy" id="2829501"/>
    <lineage>
        <taxon>Bacteria</taxon>
        <taxon>Pseudomonadati</taxon>
        <taxon>Pseudomonadota</taxon>
        <taxon>Alphaproteobacteria</taxon>
        <taxon>Rhodobacterales</taxon>
        <taxon>Roseobacteraceae</taxon>
        <taxon>Sulfitobacter</taxon>
    </lineage>
</organism>
<dbReference type="KEGG" id="sual:KDD17_17355"/>
<dbReference type="Pfam" id="PF06282">
    <property type="entry name" value="DUF1036"/>
    <property type="match status" value="1"/>
</dbReference>
<sequence>MARENYHSRASRCRRFSGACNRFTGRCIPVFLVFILTLAGTSPSADANFRVCNQTLDVVNVAIGLYDVDDWETSGWWIVGPNQCSNVVEDSLTSRYIYVYARDVFNGSMLAGDTSMCVAPGEFRIRGRQDCLIRGHIAAEFEEVDTRRSERWTFFITTHDS</sequence>
<reference evidence="1" key="1">
    <citation type="submission" date="2021-04" db="EMBL/GenBank/DDBJ databases">
        <title>Complete genome sequence for Sulfitobacter sp. strain JK7-1.</title>
        <authorList>
            <person name="Park S.-J."/>
        </authorList>
    </citation>
    <scope>NUCLEOTIDE SEQUENCE</scope>
    <source>
        <strain evidence="1">JK7-1</strain>
    </source>
</reference>
<proteinExistence type="predicted"/>
<dbReference type="Proteomes" id="UP000683291">
    <property type="component" value="Chromosome pJK7-1-1"/>
</dbReference>
<name>A0A975PNR3_9RHOB</name>
<dbReference type="EMBL" id="CP073582">
    <property type="protein sequence ID" value="QUJ78108.1"/>
    <property type="molecule type" value="Genomic_DNA"/>
</dbReference>
<gene>
    <name evidence="1" type="ORF">KDD17_17355</name>
</gene>
<dbReference type="AlphaFoldDB" id="A0A975PNR3"/>
<protein>
    <submittedName>
        <fullName evidence="1">DUF1036 domain-containing protein</fullName>
    </submittedName>
</protein>